<dbReference type="GO" id="GO:0005886">
    <property type="term" value="C:plasma membrane"/>
    <property type="evidence" value="ECO:0007669"/>
    <property type="project" value="UniProtKB-ARBA"/>
</dbReference>
<evidence type="ECO:0000256" key="8">
    <source>
        <dbReference type="SAM" id="Phobius"/>
    </source>
</evidence>
<feature type="compositionally biased region" description="Basic and acidic residues" evidence="7">
    <location>
        <begin position="587"/>
        <end position="597"/>
    </location>
</feature>
<reference evidence="9 10" key="1">
    <citation type="submission" date="2015-05" db="EMBL/GenBank/DDBJ databases">
        <title>Distinctive expansion of gene families associated with plant cell wall degradation and secondary metabolism in the genomes of grapevine trunk pathogens.</title>
        <authorList>
            <person name="Lawrence D.P."/>
            <person name="Travadon R."/>
            <person name="Rolshausen P.E."/>
            <person name="Baumgartner K."/>
        </authorList>
    </citation>
    <scope>NUCLEOTIDE SEQUENCE [LARGE SCALE GENOMIC DNA]</scope>
    <source>
        <strain evidence="9">UCRPC4</strain>
    </source>
</reference>
<comment type="subcellular location">
    <subcellularLocation>
        <location evidence="1">Membrane</location>
        <topology evidence="1">Multi-pass membrane protein</topology>
    </subcellularLocation>
</comment>
<protein>
    <submittedName>
        <fullName evidence="9">Putative mfs peptide</fullName>
    </submittedName>
</protein>
<keyword evidence="10" id="KW-1185">Reference proteome</keyword>
<feature type="transmembrane region" description="Helical" evidence="8">
    <location>
        <begin position="541"/>
        <end position="560"/>
    </location>
</feature>
<comment type="similarity">
    <text evidence="2">Belongs to the major facilitator superfamily. Proton-dependent oligopeptide transporter (POT/PTR) (TC 2.A.17) family.</text>
</comment>
<sequence>MSGTTAGEHLTMDMVAAQPPREAVVPTGRNSFAIADGAAEPMGEKRRSIISLEAGNASSTDDEFYPAPTEEERTTLRKVADSIPAVSYTLCVLEYKLPEGGDGSGAVPKSDPNGTAGALGKGLQFASAMVLLFTFLAYVTPIFGAWLADTKLGRYKTIIIGVIICGVSHIIMICGALPSVLRAGNGMAPFMVSFFLLAFGAGVFKPNVAPTVIDQYTHQKEYVRTLKSGERVLVDPEVTIQRIMLYFYSMINIGAFFAIATTYAEKYVGYWLAFLLPGIVYFLLPILLGFMYKRTIKKPPMGSELTDFFKIVGMAIKQNKGKLWGKNFWHGAKPSVLAEKGVQVAWSDKAVEDVHRTFIACQIFLYFPIYNLNDGGVGAVSSNQAAAMVTNGAPNDLLSNFNPLTIIVAIPILSHVIYPALRKYKIKFGRITRITFGFMLAAISGMIGAIIQYRVYKTSPCGYQASTCDDVSPLSVWWQIPNVSLGALSECFCNVTAYELAYARAPPHLKSVVMALFLFTTALSSALGEIISPAIKDPHLVWVWAGPAIALFVQTIIFHWKYKHVDNDEFMTYEEEEQRAMLSTPTYDRKPEAHTGTEEVPVAPGVSTADHTSPAEAKEVKE</sequence>
<evidence type="ECO:0000256" key="1">
    <source>
        <dbReference type="ARBA" id="ARBA00004141"/>
    </source>
</evidence>
<dbReference type="EMBL" id="LCWF01000009">
    <property type="protein sequence ID" value="KKY28823.1"/>
    <property type="molecule type" value="Genomic_DNA"/>
</dbReference>
<dbReference type="PANTHER" id="PTHR11654">
    <property type="entry name" value="OLIGOPEPTIDE TRANSPORTER-RELATED"/>
    <property type="match status" value="1"/>
</dbReference>
<keyword evidence="3" id="KW-0813">Transport</keyword>
<feature type="transmembrane region" description="Helical" evidence="8">
    <location>
        <begin position="433"/>
        <end position="456"/>
    </location>
</feature>
<name>A0A0G2H0F3_PHACM</name>
<feature type="transmembrane region" description="Helical" evidence="8">
    <location>
        <begin position="245"/>
        <end position="264"/>
    </location>
</feature>
<dbReference type="AlphaFoldDB" id="A0A0G2H0F3"/>
<dbReference type="OrthoDB" id="8904098at2759"/>
<evidence type="ECO:0000313" key="10">
    <source>
        <dbReference type="Proteomes" id="UP000053317"/>
    </source>
</evidence>
<feature type="transmembrane region" description="Helical" evidence="8">
    <location>
        <begin position="158"/>
        <end position="181"/>
    </location>
</feature>
<dbReference type="InterPro" id="IPR000109">
    <property type="entry name" value="POT_fam"/>
</dbReference>
<feature type="transmembrane region" description="Helical" evidence="8">
    <location>
        <begin position="187"/>
        <end position="204"/>
    </location>
</feature>
<evidence type="ECO:0000256" key="5">
    <source>
        <dbReference type="ARBA" id="ARBA00022989"/>
    </source>
</evidence>
<feature type="transmembrane region" description="Helical" evidence="8">
    <location>
        <begin position="401"/>
        <end position="421"/>
    </location>
</feature>
<keyword evidence="5 8" id="KW-1133">Transmembrane helix</keyword>
<evidence type="ECO:0000256" key="6">
    <source>
        <dbReference type="ARBA" id="ARBA00023136"/>
    </source>
</evidence>
<feature type="transmembrane region" description="Helical" evidence="8">
    <location>
        <begin position="512"/>
        <end position="535"/>
    </location>
</feature>
<evidence type="ECO:0000256" key="2">
    <source>
        <dbReference type="ARBA" id="ARBA00005982"/>
    </source>
</evidence>
<dbReference type="SUPFAM" id="SSF103473">
    <property type="entry name" value="MFS general substrate transporter"/>
    <property type="match status" value="1"/>
</dbReference>
<reference evidence="9 10" key="2">
    <citation type="submission" date="2015-05" db="EMBL/GenBank/DDBJ databases">
        <authorList>
            <person name="Morales-Cruz A."/>
            <person name="Amrine K.C."/>
            <person name="Cantu D."/>
        </authorList>
    </citation>
    <scope>NUCLEOTIDE SEQUENCE [LARGE SCALE GENOMIC DNA]</scope>
    <source>
        <strain evidence="9">UCRPC4</strain>
    </source>
</reference>
<feature type="transmembrane region" description="Helical" evidence="8">
    <location>
        <begin position="270"/>
        <end position="292"/>
    </location>
</feature>
<evidence type="ECO:0000313" key="9">
    <source>
        <dbReference type="EMBL" id="KKY28823.1"/>
    </source>
</evidence>
<organism evidence="9 10">
    <name type="scientific">Phaeomoniella chlamydospora</name>
    <name type="common">Phaeoacremonium chlamydosporum</name>
    <dbReference type="NCBI Taxonomy" id="158046"/>
    <lineage>
        <taxon>Eukaryota</taxon>
        <taxon>Fungi</taxon>
        <taxon>Dikarya</taxon>
        <taxon>Ascomycota</taxon>
        <taxon>Pezizomycotina</taxon>
        <taxon>Eurotiomycetes</taxon>
        <taxon>Chaetothyriomycetidae</taxon>
        <taxon>Phaeomoniellales</taxon>
        <taxon>Phaeomoniellaceae</taxon>
        <taxon>Phaeomoniella</taxon>
    </lineage>
</organism>
<keyword evidence="4 8" id="KW-0812">Transmembrane</keyword>
<comment type="caution">
    <text evidence="9">The sequence shown here is derived from an EMBL/GenBank/DDBJ whole genome shotgun (WGS) entry which is preliminary data.</text>
</comment>
<accession>A0A0G2H0F3</accession>
<evidence type="ECO:0000256" key="4">
    <source>
        <dbReference type="ARBA" id="ARBA00022692"/>
    </source>
</evidence>
<feature type="transmembrane region" description="Helical" evidence="8">
    <location>
        <begin position="125"/>
        <end position="146"/>
    </location>
</feature>
<dbReference type="InterPro" id="IPR036259">
    <property type="entry name" value="MFS_trans_sf"/>
</dbReference>
<feature type="region of interest" description="Disordered" evidence="7">
    <location>
        <begin position="582"/>
        <end position="622"/>
    </location>
</feature>
<dbReference type="FunFam" id="1.20.1250.20:FF:000085">
    <property type="entry name" value="MFS peptide transporter Ptr2"/>
    <property type="match status" value="1"/>
</dbReference>
<gene>
    <name evidence="9" type="ORF">UCRPC4_g00384</name>
</gene>
<dbReference type="Proteomes" id="UP000053317">
    <property type="component" value="Unassembled WGS sequence"/>
</dbReference>
<evidence type="ECO:0000256" key="7">
    <source>
        <dbReference type="SAM" id="MobiDB-lite"/>
    </source>
</evidence>
<proteinExistence type="inferred from homology"/>
<dbReference type="Pfam" id="PF00854">
    <property type="entry name" value="PTR2"/>
    <property type="match status" value="1"/>
</dbReference>
<keyword evidence="6 8" id="KW-0472">Membrane</keyword>
<dbReference type="Gene3D" id="1.20.1250.20">
    <property type="entry name" value="MFS general substrate transporter like domains"/>
    <property type="match status" value="1"/>
</dbReference>
<dbReference type="GO" id="GO:0071916">
    <property type="term" value="F:dipeptide transmembrane transporter activity"/>
    <property type="evidence" value="ECO:0007669"/>
    <property type="project" value="UniProtKB-ARBA"/>
</dbReference>
<evidence type="ECO:0000256" key="3">
    <source>
        <dbReference type="ARBA" id="ARBA00022448"/>
    </source>
</evidence>